<organism evidence="1 2">
    <name type="scientific">Taklimakanibacter albus</name>
    <dbReference type="NCBI Taxonomy" id="2800327"/>
    <lineage>
        <taxon>Bacteria</taxon>
        <taxon>Pseudomonadati</taxon>
        <taxon>Pseudomonadota</taxon>
        <taxon>Alphaproteobacteria</taxon>
        <taxon>Hyphomicrobiales</taxon>
        <taxon>Aestuariivirgaceae</taxon>
        <taxon>Taklimakanibacter</taxon>
    </lineage>
</organism>
<proteinExistence type="predicted"/>
<gene>
    <name evidence="1" type="primary">iolG</name>
    <name evidence="1" type="ORF">JHL16_14440</name>
</gene>
<sequence length="333" mass="35931">MLKFALFGAGRIGAMHAANIAANPHAQLAWVFDVNKDAAEKVASRHGAQVAPGIEAALADASVGAVLIASSTDTHVPLITAAAKAGKAILCEKPIDLDIQKVEQCRKDIAGTNVPVQIGFNRRYDATHRAVQQAVARGEIGTLEVLIITSRDPELAPMPILKSSGGIFRDMTIHDFDLARFILGEEPVEVSATGSVKVDPIVATLNDYDTVMVTMKAKSGALVHINNSRRCVYGYDQRVEAFGSKGMVQSDNPMPNMLRRSGAGMTQALSGLHYFFIERYMQAYLDELNEFIDRTNRGLPPTVDFEDGRKALIIADAAFESIRSGEAVSVNYG</sequence>
<protein>
    <submittedName>
        <fullName evidence="1">Inositol 2-dehydrogenase</fullName>
        <ecNumber evidence="1">1.1.1.18</ecNumber>
    </submittedName>
</protein>
<evidence type="ECO:0000313" key="2">
    <source>
        <dbReference type="Proteomes" id="UP000616151"/>
    </source>
</evidence>
<dbReference type="Proteomes" id="UP000616151">
    <property type="component" value="Unassembled WGS sequence"/>
</dbReference>
<evidence type="ECO:0000313" key="1">
    <source>
        <dbReference type="EMBL" id="MBK1867553.1"/>
    </source>
</evidence>
<dbReference type="EC" id="1.1.1.18" evidence="1"/>
<keyword evidence="2" id="KW-1185">Reference proteome</keyword>
<accession>A0ACC5R4M5</accession>
<dbReference type="EMBL" id="JAENHL010000007">
    <property type="protein sequence ID" value="MBK1867553.1"/>
    <property type="molecule type" value="Genomic_DNA"/>
</dbReference>
<reference evidence="1" key="1">
    <citation type="submission" date="2021-01" db="EMBL/GenBank/DDBJ databases">
        <authorList>
            <person name="Sun Q."/>
        </authorList>
    </citation>
    <scope>NUCLEOTIDE SEQUENCE</scope>
    <source>
        <strain evidence="1">YIM B02566</strain>
    </source>
</reference>
<keyword evidence="1" id="KW-0560">Oxidoreductase</keyword>
<comment type="caution">
    <text evidence="1">The sequence shown here is derived from an EMBL/GenBank/DDBJ whole genome shotgun (WGS) entry which is preliminary data.</text>
</comment>
<name>A0ACC5R4M5_9HYPH</name>